<organism evidence="1 2">
    <name type="scientific">Pseudohalioglobus lutimaris</name>
    <dbReference type="NCBI Taxonomy" id="1737061"/>
    <lineage>
        <taxon>Bacteria</taxon>
        <taxon>Pseudomonadati</taxon>
        <taxon>Pseudomonadota</taxon>
        <taxon>Gammaproteobacteria</taxon>
        <taxon>Cellvibrionales</taxon>
        <taxon>Halieaceae</taxon>
        <taxon>Pseudohalioglobus</taxon>
    </lineage>
</organism>
<dbReference type="EMBL" id="PKUS01000035">
    <property type="protein sequence ID" value="PLW67157.1"/>
    <property type="molecule type" value="Genomic_DNA"/>
</dbReference>
<dbReference type="RefSeq" id="WP_076000862.1">
    <property type="nucleotide sequence ID" value="NZ_PKUS01000035.1"/>
</dbReference>
<accession>A0A2N5WY53</accession>
<name>A0A2N5WY53_9GAMM</name>
<evidence type="ECO:0000313" key="2">
    <source>
        <dbReference type="Proteomes" id="UP000235005"/>
    </source>
</evidence>
<sequence>MAVLLDAEGVLLVAEGEAEEDEAAGRALVCGVEDGACLFLLRSNIEMFTSLKPGQTSYQRLLAGARGKLEILAKTLQRTNSLYRMHFFRTNRCWRS</sequence>
<proteinExistence type="predicted"/>
<protein>
    <submittedName>
        <fullName evidence="1">Uncharacterized protein</fullName>
    </submittedName>
</protein>
<gene>
    <name evidence="1" type="ORF">C0039_18280</name>
</gene>
<evidence type="ECO:0000313" key="1">
    <source>
        <dbReference type="EMBL" id="PLW67157.1"/>
    </source>
</evidence>
<keyword evidence="2" id="KW-1185">Reference proteome</keyword>
<dbReference type="AlphaFoldDB" id="A0A2N5WY53"/>
<comment type="caution">
    <text evidence="1">The sequence shown here is derived from an EMBL/GenBank/DDBJ whole genome shotgun (WGS) entry which is preliminary data.</text>
</comment>
<reference evidence="1 2" key="1">
    <citation type="submission" date="2018-01" db="EMBL/GenBank/DDBJ databases">
        <title>The draft genome sequence of Halioglobus lutimaris HF004.</title>
        <authorList>
            <person name="Du Z.-J."/>
            <person name="Shi M.-J."/>
        </authorList>
    </citation>
    <scope>NUCLEOTIDE SEQUENCE [LARGE SCALE GENOMIC DNA]</scope>
    <source>
        <strain evidence="1 2">HF004</strain>
    </source>
</reference>
<dbReference type="Proteomes" id="UP000235005">
    <property type="component" value="Unassembled WGS sequence"/>
</dbReference>